<organism evidence="2">
    <name type="scientific">Metarhizium acridum (strain CQMa 102)</name>
    <dbReference type="NCBI Taxonomy" id="655827"/>
    <lineage>
        <taxon>Eukaryota</taxon>
        <taxon>Fungi</taxon>
        <taxon>Dikarya</taxon>
        <taxon>Ascomycota</taxon>
        <taxon>Pezizomycotina</taxon>
        <taxon>Sordariomycetes</taxon>
        <taxon>Hypocreomycetidae</taxon>
        <taxon>Hypocreales</taxon>
        <taxon>Clavicipitaceae</taxon>
        <taxon>Metarhizium</taxon>
    </lineage>
</organism>
<dbReference type="eggNOG" id="ENOG502S3V7">
    <property type="taxonomic scope" value="Eukaryota"/>
</dbReference>
<name>E9DU90_METAQ</name>
<dbReference type="HOGENOM" id="CLU_038504_1_0_1"/>
<dbReference type="OMA" id="YKFPMWV"/>
<keyword evidence="2" id="KW-1185">Reference proteome</keyword>
<proteinExistence type="predicted"/>
<dbReference type="InParanoid" id="E9DU90"/>
<accession>E9DU90</accession>
<gene>
    <name evidence="1" type="ORF">MAC_01188</name>
</gene>
<dbReference type="EMBL" id="GL698473">
    <property type="protein sequence ID" value="EFY92950.1"/>
    <property type="molecule type" value="Genomic_DNA"/>
</dbReference>
<protein>
    <submittedName>
        <fullName evidence="1">Uncharacterized protein</fullName>
    </submittedName>
</protein>
<dbReference type="Proteomes" id="UP000002499">
    <property type="component" value="Unassembled WGS sequence"/>
</dbReference>
<evidence type="ECO:0000313" key="1">
    <source>
        <dbReference type="EMBL" id="EFY92950.1"/>
    </source>
</evidence>
<dbReference type="AlphaFoldDB" id="E9DU90"/>
<reference evidence="1 2" key="1">
    <citation type="journal article" date="2011" name="PLoS Genet.">
        <title>Genome sequencing and comparative transcriptomics of the model entomopathogenic fungi Metarhizium anisopliae and M. acridum.</title>
        <authorList>
            <person name="Gao Q."/>
            <person name="Jin K."/>
            <person name="Ying S.H."/>
            <person name="Zhang Y."/>
            <person name="Xiao G."/>
            <person name="Shang Y."/>
            <person name="Duan Z."/>
            <person name="Hu X."/>
            <person name="Xie X.Q."/>
            <person name="Zhou G."/>
            <person name="Peng G."/>
            <person name="Luo Z."/>
            <person name="Huang W."/>
            <person name="Wang B."/>
            <person name="Fang W."/>
            <person name="Wang S."/>
            <person name="Zhong Y."/>
            <person name="Ma L.J."/>
            <person name="St Leger R.J."/>
            <person name="Zhao G.P."/>
            <person name="Pei Y."/>
            <person name="Feng M.G."/>
            <person name="Xia Y."/>
            <person name="Wang C."/>
        </authorList>
    </citation>
    <scope>NUCLEOTIDE SEQUENCE [LARGE SCALE GENOMIC DNA]</scope>
    <source>
        <strain evidence="1 2">CQMa 102</strain>
    </source>
</reference>
<dbReference type="OrthoDB" id="5593235at2759"/>
<evidence type="ECO:0000313" key="2">
    <source>
        <dbReference type="Proteomes" id="UP000002499"/>
    </source>
</evidence>
<sequence>MPLNLLLLKRWLVGAGIIIVLLLLFQEQLPTVTDLRGHGHGHGHVDRDGFVSRTKMLTVVREWQKREGISKIVGLVFYQKRQQASILDCYLKVRRSSACQDVLIARPFPRLSLTLFAEQRNLAKNGGVLDKVIWLRQTDDARDVEFLDKLVRSEAHYSWLRHEGSDERAYDGVQDDLLYIKVDSGIVYVEDGTILSMAHTRATRPDFYLVSANVVNQPLSSWLHLSLGAVRPYLPDNETWTPVEAGSGVNWRPSRLPSWRGPPDFDVDKWNPPADRQHLWLPVTGKKDHLLHNTPIVHTVYDAYKDQGKWKWMAAAQQHYSLLENLERGELSKYKFHLWNYQDLGMGTQLVAMTGKDINAAKPIEAAAEIHFAVTMPRKLGRHQSEGLGQTDILERYRSFAQEHACKGRMLWTPSADHV</sequence>